<gene>
    <name evidence="12" type="ORF">WI372_05160</name>
</gene>
<dbReference type="Proteomes" id="UP001484239">
    <property type="component" value="Unassembled WGS sequence"/>
</dbReference>
<name>A0ABU9E6J0_9BACT</name>
<dbReference type="PROSITE" id="PS00982">
    <property type="entry name" value="PHYTOENE_DH"/>
    <property type="match status" value="1"/>
</dbReference>
<keyword evidence="7 9" id="KW-0560">Oxidoreductase</keyword>
<organism evidence="12 13">
    <name type="scientific">Gaopeijia maritima</name>
    <dbReference type="NCBI Taxonomy" id="3119007"/>
    <lineage>
        <taxon>Bacteria</taxon>
        <taxon>Pseudomonadati</taxon>
        <taxon>Gemmatimonadota</taxon>
        <taxon>Longimicrobiia</taxon>
        <taxon>Gaopeijiales</taxon>
        <taxon>Gaopeijiaceae</taxon>
        <taxon>Gaopeijia</taxon>
    </lineage>
</organism>
<protein>
    <recommendedName>
        <fullName evidence="8">Phytoene dehydrogenase</fullName>
    </recommendedName>
</protein>
<evidence type="ECO:0000256" key="8">
    <source>
        <dbReference type="ARBA" id="ARBA00031986"/>
    </source>
</evidence>
<dbReference type="InterPro" id="IPR036188">
    <property type="entry name" value="FAD/NAD-bd_sf"/>
</dbReference>
<keyword evidence="6" id="KW-0274">FAD</keyword>
<proteinExistence type="inferred from homology"/>
<dbReference type="Pfam" id="PF01593">
    <property type="entry name" value="Amino_oxidase"/>
    <property type="match status" value="1"/>
</dbReference>
<evidence type="ECO:0000259" key="11">
    <source>
        <dbReference type="Pfam" id="PF01593"/>
    </source>
</evidence>
<feature type="domain" description="Amine oxidase" evidence="11">
    <location>
        <begin position="19"/>
        <end position="487"/>
    </location>
</feature>
<evidence type="ECO:0000256" key="2">
    <source>
        <dbReference type="ARBA" id="ARBA00004829"/>
    </source>
</evidence>
<evidence type="ECO:0000256" key="5">
    <source>
        <dbReference type="ARBA" id="ARBA00022746"/>
    </source>
</evidence>
<evidence type="ECO:0000256" key="1">
    <source>
        <dbReference type="ARBA" id="ARBA00001974"/>
    </source>
</evidence>
<dbReference type="PANTHER" id="PTHR43734:SF3">
    <property type="entry name" value="B-CAROTENE KETOLASE"/>
    <property type="match status" value="1"/>
</dbReference>
<keyword evidence="5 9" id="KW-0125">Carotenoid biosynthesis</keyword>
<dbReference type="InterPro" id="IPR014105">
    <property type="entry name" value="Carotenoid/retinoid_OxRdtase"/>
</dbReference>
<evidence type="ECO:0000256" key="7">
    <source>
        <dbReference type="ARBA" id="ARBA00023002"/>
    </source>
</evidence>
<dbReference type="EMBL" id="JBBHLI010000002">
    <property type="protein sequence ID" value="MEK9500357.1"/>
    <property type="molecule type" value="Genomic_DNA"/>
</dbReference>
<keyword evidence="13" id="KW-1185">Reference proteome</keyword>
<dbReference type="InterPro" id="IPR002937">
    <property type="entry name" value="Amino_oxidase"/>
</dbReference>
<comment type="caution">
    <text evidence="12">The sequence shown here is derived from an EMBL/GenBank/DDBJ whole genome shotgun (WGS) entry which is preliminary data.</text>
</comment>
<feature type="region of interest" description="Disordered" evidence="10">
    <location>
        <begin position="506"/>
        <end position="540"/>
    </location>
</feature>
<evidence type="ECO:0000313" key="12">
    <source>
        <dbReference type="EMBL" id="MEK9500357.1"/>
    </source>
</evidence>
<evidence type="ECO:0000256" key="9">
    <source>
        <dbReference type="RuleBase" id="RU362075"/>
    </source>
</evidence>
<dbReference type="PANTHER" id="PTHR43734">
    <property type="entry name" value="PHYTOENE DESATURASE"/>
    <property type="match status" value="1"/>
</dbReference>
<evidence type="ECO:0000256" key="4">
    <source>
        <dbReference type="ARBA" id="ARBA00022630"/>
    </source>
</evidence>
<accession>A0ABU9E6J0</accession>
<sequence length="540" mass="60372">MNHEANDGRRAVIVGAGFGGLALAIRLQAAGMQVTVLEKRERIGGRAYQLKDRGYTFDMGPSLITAPGIIDAVFQAAGRRLVDYVDLVPLDPFYRIHFHDGTHIDYVSDAERMKEQMARFNPGDAARYDDFMAAIEPIYGAVIEDRLGSKPFDSWGKMLGFLPRVAKLGAWRPVHNFVARYFEDFRHRFVYSFHPLFVGGNPFSAPSVYLMIPMLEKLGGVWFSRGGMYSVVEAMGRVFEEIGGEIRTDHEVERIEVTDGRATAVRAAGTTFPADVVVSNADVGHTYGALVEPEKRRHWTDRRIDRTHYTMSCFLLYVGTRRTWPEVAHHTLILSERYRELVRDIFDRKVLPDDFSMYVHAPTRTDPDMAPEGCESMYVLIPVANKRADIDWDSVKEPLAERVLEFLEEWGMEGLRDALEVLHIFTPDDFETELNATFGNAFAVEPRLTQTAYLRPQNRSEDVDGLYLVGAGTHPGAGVPGVILSAEATYSCIAEDEGLEAQWEPATPGDVRMEPTRGPGYDAAMAELPASAGTPELVPE</sequence>
<evidence type="ECO:0000256" key="3">
    <source>
        <dbReference type="ARBA" id="ARBA00006046"/>
    </source>
</evidence>
<dbReference type="RefSeq" id="WP_405284836.1">
    <property type="nucleotide sequence ID" value="NZ_CP144380.1"/>
</dbReference>
<comment type="pathway">
    <text evidence="2 9">Carotenoid biosynthesis.</text>
</comment>
<comment type="similarity">
    <text evidence="3 9">Belongs to the carotenoid/retinoid oxidoreductase family.</text>
</comment>
<evidence type="ECO:0000256" key="10">
    <source>
        <dbReference type="SAM" id="MobiDB-lite"/>
    </source>
</evidence>
<dbReference type="InterPro" id="IPR008150">
    <property type="entry name" value="Phytoene_DH_bac_CS"/>
</dbReference>
<dbReference type="Gene3D" id="3.50.50.60">
    <property type="entry name" value="FAD/NAD(P)-binding domain"/>
    <property type="match status" value="2"/>
</dbReference>
<reference evidence="12 13" key="1">
    <citation type="submission" date="2024-02" db="EMBL/GenBank/DDBJ databases">
        <title>A novel Gemmatimonadota bacterium.</title>
        <authorList>
            <person name="Du Z.-J."/>
            <person name="Ye Y.-Q."/>
        </authorList>
    </citation>
    <scope>NUCLEOTIDE SEQUENCE [LARGE SCALE GENOMIC DNA]</scope>
    <source>
        <strain evidence="12 13">DH-20</strain>
    </source>
</reference>
<comment type="cofactor">
    <cofactor evidence="1">
        <name>FAD</name>
        <dbReference type="ChEBI" id="CHEBI:57692"/>
    </cofactor>
</comment>
<dbReference type="NCBIfam" id="TIGR02734">
    <property type="entry name" value="crtI_fam"/>
    <property type="match status" value="1"/>
</dbReference>
<evidence type="ECO:0000256" key="6">
    <source>
        <dbReference type="ARBA" id="ARBA00022827"/>
    </source>
</evidence>
<evidence type="ECO:0000313" key="13">
    <source>
        <dbReference type="Proteomes" id="UP001484239"/>
    </source>
</evidence>
<keyword evidence="4" id="KW-0285">Flavoprotein</keyword>
<dbReference type="SUPFAM" id="SSF51905">
    <property type="entry name" value="FAD/NAD(P)-binding domain"/>
    <property type="match status" value="1"/>
</dbReference>